<comment type="caution">
    <text evidence="1">The sequence shown here is derived from an EMBL/GenBank/DDBJ whole genome shotgun (WGS) entry which is preliminary data.</text>
</comment>
<evidence type="ECO:0000313" key="1">
    <source>
        <dbReference type="EMBL" id="CAK7353036.1"/>
    </source>
</evidence>
<reference evidence="1 2" key="1">
    <citation type="submission" date="2024-01" db="EMBL/GenBank/DDBJ databases">
        <authorList>
            <person name="Waweru B."/>
        </authorList>
    </citation>
    <scope>NUCLEOTIDE SEQUENCE [LARGE SCALE GENOMIC DNA]</scope>
</reference>
<protein>
    <submittedName>
        <fullName evidence="1">Uncharacterized protein</fullName>
    </submittedName>
</protein>
<gene>
    <name evidence="1" type="ORF">DCAF_LOCUS24525</name>
</gene>
<dbReference type="AlphaFoldDB" id="A0AAV1SJW2"/>
<proteinExistence type="predicted"/>
<keyword evidence="2" id="KW-1185">Reference proteome</keyword>
<dbReference type="EMBL" id="CAWUPB010001194">
    <property type="protein sequence ID" value="CAK7353036.1"/>
    <property type="molecule type" value="Genomic_DNA"/>
</dbReference>
<name>A0AAV1SJW2_9ROSI</name>
<organism evidence="1 2">
    <name type="scientific">Dovyalis caffra</name>
    <dbReference type="NCBI Taxonomy" id="77055"/>
    <lineage>
        <taxon>Eukaryota</taxon>
        <taxon>Viridiplantae</taxon>
        <taxon>Streptophyta</taxon>
        <taxon>Embryophyta</taxon>
        <taxon>Tracheophyta</taxon>
        <taxon>Spermatophyta</taxon>
        <taxon>Magnoliopsida</taxon>
        <taxon>eudicotyledons</taxon>
        <taxon>Gunneridae</taxon>
        <taxon>Pentapetalae</taxon>
        <taxon>rosids</taxon>
        <taxon>fabids</taxon>
        <taxon>Malpighiales</taxon>
        <taxon>Salicaceae</taxon>
        <taxon>Flacourtieae</taxon>
        <taxon>Dovyalis</taxon>
    </lineage>
</organism>
<accession>A0AAV1SJW2</accession>
<dbReference type="Proteomes" id="UP001314170">
    <property type="component" value="Unassembled WGS sequence"/>
</dbReference>
<evidence type="ECO:0000313" key="2">
    <source>
        <dbReference type="Proteomes" id="UP001314170"/>
    </source>
</evidence>
<sequence length="285" mass="32734">MACKPLRLSSVYNLIGRRSRKDNPAMLEASTHLCKSIAVTYKRHHVLPTRFTPWLKRFKLLLRLRKKLKEDFYEIYNTSYGKNERPPIDFSKEHSDDNSKRISHSEVVVPNSKGKKDGICCKFRGVGHYSSECPNKMLSLTNKGQALEAVNDKEFKEVVCEAEMDMDEHPMLEIGSHCLVLQPMLLTHEVVEEVDDWRHTLCSTLELNAMGNIQQSNMFLSTQTSDLLENDQPRAQFDRVCEVVMNYSDISGSRTQTNFKLPSRWLQEPQNPTDNGLIACKIPQS</sequence>